<dbReference type="CDD" id="cd05014">
    <property type="entry name" value="SIS_Kpsf"/>
    <property type="match status" value="1"/>
</dbReference>
<evidence type="ECO:0000256" key="1">
    <source>
        <dbReference type="ARBA" id="ARBA00008165"/>
    </source>
</evidence>
<evidence type="ECO:0000256" key="4">
    <source>
        <dbReference type="PIRNR" id="PIRNR004692"/>
    </source>
</evidence>
<keyword evidence="10" id="KW-0413">Isomerase</keyword>
<dbReference type="PANTHER" id="PTHR42745:SF1">
    <property type="entry name" value="ARABINOSE 5-PHOSPHATE ISOMERASE KDSD"/>
    <property type="match status" value="1"/>
</dbReference>
<feature type="site" description="Catalytically relevant" evidence="6">
    <location>
        <position position="158"/>
    </location>
</feature>
<dbReference type="CDD" id="cd04604">
    <property type="entry name" value="CBS_pair_SIS_assoc"/>
    <property type="match status" value="1"/>
</dbReference>
<evidence type="ECO:0000256" key="2">
    <source>
        <dbReference type="ARBA" id="ARBA00022737"/>
    </source>
</evidence>
<dbReference type="PIRSF" id="PIRSF004692">
    <property type="entry name" value="KdsD_KpsF"/>
    <property type="match status" value="1"/>
</dbReference>
<dbReference type="Gene3D" id="3.10.580.10">
    <property type="entry name" value="CBS-domain"/>
    <property type="match status" value="1"/>
</dbReference>
<gene>
    <name evidence="10" type="ORF">SAMN06275492_11452</name>
</gene>
<evidence type="ECO:0000313" key="11">
    <source>
        <dbReference type="Proteomes" id="UP000193355"/>
    </source>
</evidence>
<dbReference type="RefSeq" id="WP_085544597.1">
    <property type="nucleotide sequence ID" value="NZ_FXBB01000014.1"/>
</dbReference>
<dbReference type="EMBL" id="FXBB01000014">
    <property type="protein sequence ID" value="SMG29970.1"/>
    <property type="molecule type" value="Genomic_DNA"/>
</dbReference>
<feature type="domain" description="CBS" evidence="8">
    <location>
        <begin position="216"/>
        <end position="278"/>
    </location>
</feature>
<dbReference type="InterPro" id="IPR004800">
    <property type="entry name" value="KdsD/KpsF-type"/>
</dbReference>
<dbReference type="OrthoDB" id="9762536at2"/>
<reference evidence="11" key="1">
    <citation type="submission" date="2017-04" db="EMBL/GenBank/DDBJ databases">
        <authorList>
            <person name="Varghese N."/>
            <person name="Submissions S."/>
        </authorList>
    </citation>
    <scope>NUCLEOTIDE SEQUENCE [LARGE SCALE GENOMIC DNA]</scope>
    <source>
        <strain evidence="11">USBA 82</strain>
    </source>
</reference>
<feature type="binding site" evidence="5">
    <location>
        <position position="88"/>
    </location>
    <ligand>
        <name>Zn(2+)</name>
        <dbReference type="ChEBI" id="CHEBI:29105"/>
    </ligand>
</feature>
<dbReference type="PANTHER" id="PTHR42745">
    <property type="match status" value="1"/>
</dbReference>
<dbReference type="GO" id="GO:0005975">
    <property type="term" value="P:carbohydrate metabolic process"/>
    <property type="evidence" value="ECO:0007669"/>
    <property type="project" value="InterPro"/>
</dbReference>
<dbReference type="InterPro" id="IPR046342">
    <property type="entry name" value="CBS_dom_sf"/>
</dbReference>
<keyword evidence="5" id="KW-0862">Zinc</keyword>
<dbReference type="Pfam" id="PF00571">
    <property type="entry name" value="CBS"/>
    <property type="match status" value="2"/>
</dbReference>
<dbReference type="InterPro" id="IPR050986">
    <property type="entry name" value="GutQ/KpsF_isomerases"/>
</dbReference>
<evidence type="ECO:0000256" key="3">
    <source>
        <dbReference type="ARBA" id="ARBA00023122"/>
    </source>
</evidence>
<evidence type="ECO:0000259" key="9">
    <source>
        <dbReference type="PROSITE" id="PS51464"/>
    </source>
</evidence>
<evidence type="ECO:0000313" key="10">
    <source>
        <dbReference type="EMBL" id="SMG29970.1"/>
    </source>
</evidence>
<dbReference type="PROSITE" id="PS51371">
    <property type="entry name" value="CBS"/>
    <property type="match status" value="2"/>
</dbReference>
<keyword evidence="2" id="KW-0677">Repeat</keyword>
<dbReference type="SMART" id="SM00116">
    <property type="entry name" value="CBS"/>
    <property type="match status" value="2"/>
</dbReference>
<keyword evidence="11" id="KW-1185">Reference proteome</keyword>
<feature type="domain" description="SIS" evidence="9">
    <location>
        <begin position="46"/>
        <end position="190"/>
    </location>
</feature>
<dbReference type="GO" id="GO:1901135">
    <property type="term" value="P:carbohydrate derivative metabolic process"/>
    <property type="evidence" value="ECO:0007669"/>
    <property type="project" value="InterPro"/>
</dbReference>
<dbReference type="FunFam" id="3.40.50.10490:FF:000011">
    <property type="entry name" value="Arabinose 5-phosphate isomerase"/>
    <property type="match status" value="1"/>
</dbReference>
<keyword evidence="5" id="KW-0479">Metal-binding</keyword>
<feature type="domain" description="CBS" evidence="8">
    <location>
        <begin position="284"/>
        <end position="335"/>
    </location>
</feature>
<dbReference type="NCBIfam" id="TIGR00393">
    <property type="entry name" value="kpsF"/>
    <property type="match status" value="1"/>
</dbReference>
<keyword evidence="3 7" id="KW-0129">CBS domain</keyword>
<dbReference type="GO" id="GO:0019146">
    <property type="term" value="F:arabinose-5-phosphate isomerase activity"/>
    <property type="evidence" value="ECO:0007669"/>
    <property type="project" value="UniProtKB-ARBA"/>
</dbReference>
<dbReference type="InterPro" id="IPR000644">
    <property type="entry name" value="CBS_dom"/>
</dbReference>
<dbReference type="Gene3D" id="3.40.50.10490">
    <property type="entry name" value="Glucose-6-phosphate isomerase like protein, domain 1"/>
    <property type="match status" value="1"/>
</dbReference>
<feature type="site" description="Catalytically relevant" evidence="6">
    <location>
        <position position="117"/>
    </location>
</feature>
<feature type="site" description="Catalytically relevant" evidence="6">
    <location>
        <position position="199"/>
    </location>
</feature>
<dbReference type="Pfam" id="PF01380">
    <property type="entry name" value="SIS"/>
    <property type="match status" value="1"/>
</dbReference>
<dbReference type="SUPFAM" id="SSF53697">
    <property type="entry name" value="SIS domain"/>
    <property type="match status" value="1"/>
</dbReference>
<dbReference type="InterPro" id="IPR046348">
    <property type="entry name" value="SIS_dom_sf"/>
</dbReference>
<accession>A0A1X7JR32</accession>
<evidence type="ECO:0000259" key="8">
    <source>
        <dbReference type="PROSITE" id="PS51371"/>
    </source>
</evidence>
<protein>
    <submittedName>
        <fullName evidence="10">Arabinose-5-phosphate isomerase</fullName>
    </submittedName>
</protein>
<dbReference type="STRING" id="561720.SAMN06275492_11452"/>
<organism evidence="10 11">
    <name type="scientific">Dethiosulfovibrio salsuginis</name>
    <dbReference type="NCBI Taxonomy" id="561720"/>
    <lineage>
        <taxon>Bacteria</taxon>
        <taxon>Thermotogati</taxon>
        <taxon>Synergistota</taxon>
        <taxon>Synergistia</taxon>
        <taxon>Synergistales</taxon>
        <taxon>Dethiosulfovibrionaceae</taxon>
        <taxon>Dethiosulfovibrio</taxon>
    </lineage>
</organism>
<feature type="site" description="Catalytically relevant" evidence="6">
    <location>
        <position position="65"/>
    </location>
</feature>
<dbReference type="InterPro" id="IPR001347">
    <property type="entry name" value="SIS_dom"/>
</dbReference>
<dbReference type="Proteomes" id="UP000193355">
    <property type="component" value="Unassembled WGS sequence"/>
</dbReference>
<dbReference type="InterPro" id="IPR035474">
    <property type="entry name" value="SIS_Kpsf"/>
</dbReference>
<dbReference type="GO" id="GO:0046872">
    <property type="term" value="F:metal ion binding"/>
    <property type="evidence" value="ECO:0007669"/>
    <property type="project" value="UniProtKB-KW"/>
</dbReference>
<sequence length="335" mass="35594">MMSLPSDRDCPVFDDQRLIEIGKKVLMDEAEALQTAASRLGSEIAKAARIVQGCRGRLVVSGLGKSGHVGRKIAATLASLGTPSFFLHSAEAAHGDLGMVRREDVALLISHSGRTTEVVKLIPFFRRLGAPVIALTGDLKSPLATGADVVLNASVEREADPLNLAPTSSTTLQLAIGDALAGVVTEMRCLKREDFALFHPAGSLGRQLLMTVADVMGSGPKLPVVQEKVTVKDALFEITSKNYGATTIVDDDGILKGIFTDGDLRRLIERQGVSCLEETISDVMSVGPRTIAKDSLAVEAVRIMQDVEVSVLIAVEDGRPVGMVHLHELLQAGLS</sequence>
<comment type="similarity">
    <text evidence="1 4">Belongs to the SIS family. GutQ/KpsF subfamily.</text>
</comment>
<evidence type="ECO:0000256" key="5">
    <source>
        <dbReference type="PIRSR" id="PIRSR004692-2"/>
    </source>
</evidence>
<dbReference type="AlphaFoldDB" id="A0A1X7JR32"/>
<dbReference type="GO" id="GO:0097367">
    <property type="term" value="F:carbohydrate derivative binding"/>
    <property type="evidence" value="ECO:0007669"/>
    <property type="project" value="InterPro"/>
</dbReference>
<evidence type="ECO:0000256" key="6">
    <source>
        <dbReference type="PIRSR" id="PIRSR004692-3"/>
    </source>
</evidence>
<name>A0A1X7JR32_9BACT</name>
<dbReference type="PROSITE" id="PS51464">
    <property type="entry name" value="SIS"/>
    <property type="match status" value="1"/>
</dbReference>
<evidence type="ECO:0000256" key="7">
    <source>
        <dbReference type="PROSITE-ProRule" id="PRU00703"/>
    </source>
</evidence>
<proteinExistence type="inferred from homology"/>